<feature type="compositionally biased region" description="Low complexity" evidence="7">
    <location>
        <begin position="432"/>
        <end position="446"/>
    </location>
</feature>
<evidence type="ECO:0000313" key="10">
    <source>
        <dbReference type="Proteomes" id="UP000694549"/>
    </source>
</evidence>
<dbReference type="Proteomes" id="UP000694549">
    <property type="component" value="Unplaced"/>
</dbReference>
<dbReference type="InterPro" id="IPR022333">
    <property type="entry name" value="TNFR_19-like"/>
</dbReference>
<keyword evidence="5 8" id="KW-1133">Transmembrane helix</keyword>
<dbReference type="PANTHER" id="PTHR47397">
    <property type="entry name" value="TUMOR NECROSIS FACTOR RECEPTOR SUPERFAMILY MEMBER 19L"/>
    <property type="match status" value="1"/>
</dbReference>
<dbReference type="Ensembl" id="ENSAZOT00000022911.1">
    <property type="protein sequence ID" value="ENSAZOP00000021321.1"/>
    <property type="gene ID" value="ENSAZOG00000013804.1"/>
</dbReference>
<keyword evidence="4 8" id="KW-0812">Transmembrane</keyword>
<evidence type="ECO:0000256" key="2">
    <source>
        <dbReference type="ARBA" id="ARBA00008688"/>
    </source>
</evidence>
<evidence type="ECO:0000256" key="5">
    <source>
        <dbReference type="ARBA" id="ARBA00022989"/>
    </source>
</evidence>
<reference evidence="9" key="2">
    <citation type="submission" date="2025-09" db="UniProtKB">
        <authorList>
            <consortium name="Ensembl"/>
        </authorList>
    </citation>
    <scope>IDENTIFICATION</scope>
</reference>
<evidence type="ECO:0000256" key="1">
    <source>
        <dbReference type="ARBA" id="ARBA00004162"/>
    </source>
</evidence>
<dbReference type="GO" id="GO:0006915">
    <property type="term" value="P:apoptotic process"/>
    <property type="evidence" value="ECO:0007669"/>
    <property type="project" value="TreeGrafter"/>
</dbReference>
<dbReference type="PRINTS" id="PR01970">
    <property type="entry name" value="TNFACTORR19L"/>
</dbReference>
<feature type="transmembrane region" description="Helical" evidence="8">
    <location>
        <begin position="283"/>
        <end position="305"/>
    </location>
</feature>
<sequence>MPGVPGWGLGGLFLFYFILFYFILFYFSSWFALAAVRAAGLRPALCFLWGCLHPITCNGFASSYGVYYGMDDAWHVAPDRFASTTAPASGLHPAFWERGGGTCCAARTHPIAGDAVRAIPLHQSCLHDAFASTTMLGMGSAPPLLLPQVLSGPSAVTAGCGAPRCPPGEEPIGECGSCRLCPPGAFSLGDAPCAPHTRCHTTSRLLLAPGTAATDTLCGGCVHGFYSPDGEREPQGRCLPCSAAPPSTPGCPGRRRARSASAPRGSNGTREARPEEAAAAQSAVLAIVPIFCAMGLLGILVCNLLKKKGYHCTAHKEPEPGLGTGPSSIYQIEDANEDTIGVLVRLITEKKENAAALEELLKEHHKAQLMAPGCKPAFKLHLLPQFPPACRHQQHLHTVHGPAPKSDPPSDLPCTRCSQKKWPQVLPSPVNATKATKPGAKAGRPGEITILSVGRFRVSRIPEQKPGTTAGTGGDPSRGPLPAGSGTRPSWLKSTESHPEGSPSEARLGDSTLAM</sequence>
<proteinExistence type="inferred from homology"/>
<accession>A0A8B9VEU6</accession>
<dbReference type="InterPro" id="IPR022248">
    <property type="entry name" value="TNF_rcpt_RELT"/>
</dbReference>
<keyword evidence="6 8" id="KW-0472">Membrane</keyword>
<keyword evidence="3" id="KW-1003">Cell membrane</keyword>
<feature type="transmembrane region" description="Helical" evidence="8">
    <location>
        <begin position="12"/>
        <end position="33"/>
    </location>
</feature>
<dbReference type="AlphaFoldDB" id="A0A8B9VEU6"/>
<evidence type="ECO:0000256" key="6">
    <source>
        <dbReference type="ARBA" id="ARBA00023136"/>
    </source>
</evidence>
<evidence type="ECO:0000256" key="8">
    <source>
        <dbReference type="SAM" id="Phobius"/>
    </source>
</evidence>
<evidence type="ECO:0000313" key="9">
    <source>
        <dbReference type="Ensembl" id="ENSAZOP00000021321.1"/>
    </source>
</evidence>
<feature type="region of interest" description="Disordered" evidence="7">
    <location>
        <begin position="244"/>
        <end position="274"/>
    </location>
</feature>
<evidence type="ECO:0000256" key="3">
    <source>
        <dbReference type="ARBA" id="ARBA00022475"/>
    </source>
</evidence>
<feature type="region of interest" description="Disordered" evidence="7">
    <location>
        <begin position="394"/>
        <end position="515"/>
    </location>
</feature>
<protein>
    <submittedName>
        <fullName evidence="9">RELT TNF receptor</fullName>
    </submittedName>
</protein>
<dbReference type="Gene3D" id="2.10.50.10">
    <property type="entry name" value="Tumor Necrosis Factor Receptor, subunit A, domain 2"/>
    <property type="match status" value="1"/>
</dbReference>
<keyword evidence="10" id="KW-1185">Reference proteome</keyword>
<comment type="subcellular location">
    <subcellularLocation>
        <location evidence="1">Cell membrane</location>
        <topology evidence="1">Single-pass membrane protein</topology>
    </subcellularLocation>
</comment>
<dbReference type="Pfam" id="PF12606">
    <property type="entry name" value="RELT"/>
    <property type="match status" value="1"/>
</dbReference>
<reference evidence="9" key="1">
    <citation type="submission" date="2025-08" db="UniProtKB">
        <authorList>
            <consortium name="Ensembl"/>
        </authorList>
    </citation>
    <scope>IDENTIFICATION</scope>
</reference>
<feature type="transmembrane region" description="Helical" evidence="8">
    <location>
        <begin position="45"/>
        <end position="70"/>
    </location>
</feature>
<organism evidence="9 10">
    <name type="scientific">Anas zonorhyncha</name>
    <name type="common">Eastern spot-billed duck</name>
    <dbReference type="NCBI Taxonomy" id="75864"/>
    <lineage>
        <taxon>Eukaryota</taxon>
        <taxon>Metazoa</taxon>
        <taxon>Chordata</taxon>
        <taxon>Craniata</taxon>
        <taxon>Vertebrata</taxon>
        <taxon>Euteleostomi</taxon>
        <taxon>Archelosauria</taxon>
        <taxon>Archosauria</taxon>
        <taxon>Dinosauria</taxon>
        <taxon>Saurischia</taxon>
        <taxon>Theropoda</taxon>
        <taxon>Coelurosauria</taxon>
        <taxon>Aves</taxon>
        <taxon>Neognathae</taxon>
        <taxon>Galloanserae</taxon>
        <taxon>Anseriformes</taxon>
        <taxon>Anatidae</taxon>
        <taxon>Anatinae</taxon>
        <taxon>Anas</taxon>
    </lineage>
</organism>
<evidence type="ECO:0000256" key="7">
    <source>
        <dbReference type="SAM" id="MobiDB-lite"/>
    </source>
</evidence>
<name>A0A8B9VEU6_9AVES</name>
<comment type="similarity">
    <text evidence="2">Belongs to the RELT family.</text>
</comment>
<evidence type="ECO:0000256" key="4">
    <source>
        <dbReference type="ARBA" id="ARBA00022692"/>
    </source>
</evidence>
<dbReference type="GO" id="GO:0005886">
    <property type="term" value="C:plasma membrane"/>
    <property type="evidence" value="ECO:0007669"/>
    <property type="project" value="UniProtKB-SubCell"/>
</dbReference>
<dbReference type="PANTHER" id="PTHR47397:SF1">
    <property type="entry name" value="TUMOR NECROSIS FACTOR RECEPTOR SUPERFAMILY MEMBER 19L"/>
    <property type="match status" value="1"/>
</dbReference>